<proteinExistence type="predicted"/>
<dbReference type="AlphaFoldDB" id="A0A6A6PW22"/>
<dbReference type="RefSeq" id="XP_033590253.1">
    <property type="nucleotide sequence ID" value="XM_033735461.1"/>
</dbReference>
<evidence type="ECO:0000313" key="1">
    <source>
        <dbReference type="EMBL" id="KAF2483683.1"/>
    </source>
</evidence>
<name>A0A6A6PW22_9PEZI</name>
<dbReference type="OrthoDB" id="4708870at2759"/>
<gene>
    <name evidence="1" type="ORF">BDY17DRAFT_310641</name>
</gene>
<organism evidence="1 2">
    <name type="scientific">Neohortaea acidophila</name>
    <dbReference type="NCBI Taxonomy" id="245834"/>
    <lineage>
        <taxon>Eukaryota</taxon>
        <taxon>Fungi</taxon>
        <taxon>Dikarya</taxon>
        <taxon>Ascomycota</taxon>
        <taxon>Pezizomycotina</taxon>
        <taxon>Dothideomycetes</taxon>
        <taxon>Dothideomycetidae</taxon>
        <taxon>Mycosphaerellales</taxon>
        <taxon>Teratosphaeriaceae</taxon>
        <taxon>Neohortaea</taxon>
    </lineage>
</organism>
<dbReference type="GeneID" id="54476463"/>
<sequence length="423" mass="47773">MGGHAFARAYAPGAPTLNTPRMDPAEYHHVKDVYLQKIQFCLQDCKVAVMTEAPDKASYGDLDILIACDRTIDFIDLANSLRVAGVMCLSSKKASLAVQKDGTANLGPVTVYEQFLGGNQDTSSPTVTEEEYAQLDIEVVPLNLFEWHRFYSSYGDMAGMIGHICHPLGFTINDRGLWLRLKELDFVKTVPYAAAADRDGMVFMSSCPTRVIEFLGCRADQYEAGFQSLEQLYEWLAKCELLSPDALKVRRDKAHERVREQTRSVYAGFFKDYLPRHRDMQGETDAAKSAEVVAELRETWLQRAILEFSKREEYESKHATLVRAINNGYAGHLLKPLVMEHSQKIDKHANEILRAFRRHVAFDTANHPHIAHTAHSDEESQLHKFLTDDHAALRDAEAASVWVQMNWEGLRGLERQRGKGGSQ</sequence>
<reference evidence="1" key="1">
    <citation type="journal article" date="2020" name="Stud. Mycol.">
        <title>101 Dothideomycetes genomes: a test case for predicting lifestyles and emergence of pathogens.</title>
        <authorList>
            <person name="Haridas S."/>
            <person name="Albert R."/>
            <person name="Binder M."/>
            <person name="Bloem J."/>
            <person name="Labutti K."/>
            <person name="Salamov A."/>
            <person name="Andreopoulos B."/>
            <person name="Baker S."/>
            <person name="Barry K."/>
            <person name="Bills G."/>
            <person name="Bluhm B."/>
            <person name="Cannon C."/>
            <person name="Castanera R."/>
            <person name="Culley D."/>
            <person name="Daum C."/>
            <person name="Ezra D."/>
            <person name="Gonzalez J."/>
            <person name="Henrissat B."/>
            <person name="Kuo A."/>
            <person name="Liang C."/>
            <person name="Lipzen A."/>
            <person name="Lutzoni F."/>
            <person name="Magnuson J."/>
            <person name="Mondo S."/>
            <person name="Nolan M."/>
            <person name="Ohm R."/>
            <person name="Pangilinan J."/>
            <person name="Park H.-J."/>
            <person name="Ramirez L."/>
            <person name="Alfaro M."/>
            <person name="Sun H."/>
            <person name="Tritt A."/>
            <person name="Yoshinaga Y."/>
            <person name="Zwiers L.-H."/>
            <person name="Turgeon B."/>
            <person name="Goodwin S."/>
            <person name="Spatafora J."/>
            <person name="Crous P."/>
            <person name="Grigoriev I."/>
        </authorList>
    </citation>
    <scope>NUCLEOTIDE SEQUENCE</scope>
    <source>
        <strain evidence="1">CBS 113389</strain>
    </source>
</reference>
<dbReference type="Proteomes" id="UP000799767">
    <property type="component" value="Unassembled WGS sequence"/>
</dbReference>
<keyword evidence="2" id="KW-1185">Reference proteome</keyword>
<protein>
    <submittedName>
        <fullName evidence="1">Uncharacterized protein</fullName>
    </submittedName>
</protein>
<dbReference type="EMBL" id="MU001635">
    <property type="protein sequence ID" value="KAF2483683.1"/>
    <property type="molecule type" value="Genomic_DNA"/>
</dbReference>
<accession>A0A6A6PW22</accession>
<evidence type="ECO:0000313" key="2">
    <source>
        <dbReference type="Proteomes" id="UP000799767"/>
    </source>
</evidence>